<feature type="region of interest" description="Disordered" evidence="7">
    <location>
        <begin position="233"/>
        <end position="266"/>
    </location>
</feature>
<accession>A0A9W8Z7B3</accession>
<gene>
    <name evidence="9" type="ORF">N0V91_009525</name>
</gene>
<keyword evidence="5" id="KW-0539">Nucleus</keyword>
<dbReference type="InterPro" id="IPR000818">
    <property type="entry name" value="TEA/ATTS_dom"/>
</dbReference>
<feature type="region of interest" description="Disordered" evidence="7">
    <location>
        <begin position="1"/>
        <end position="75"/>
    </location>
</feature>
<evidence type="ECO:0000259" key="8">
    <source>
        <dbReference type="PROSITE" id="PS51088"/>
    </source>
</evidence>
<organism evidence="9 10">
    <name type="scientific">Didymella pomorum</name>
    <dbReference type="NCBI Taxonomy" id="749634"/>
    <lineage>
        <taxon>Eukaryota</taxon>
        <taxon>Fungi</taxon>
        <taxon>Dikarya</taxon>
        <taxon>Ascomycota</taxon>
        <taxon>Pezizomycotina</taxon>
        <taxon>Dothideomycetes</taxon>
        <taxon>Pleosporomycetidae</taxon>
        <taxon>Pleosporales</taxon>
        <taxon>Pleosporineae</taxon>
        <taxon>Didymellaceae</taxon>
        <taxon>Didymella</taxon>
    </lineage>
</organism>
<dbReference type="PRINTS" id="PR00065">
    <property type="entry name" value="TEADOMAIN"/>
</dbReference>
<feature type="DNA-binding region" description="TEA" evidence="6">
    <location>
        <begin position="147"/>
        <end position="221"/>
    </location>
</feature>
<evidence type="ECO:0000256" key="1">
    <source>
        <dbReference type="ARBA" id="ARBA00004123"/>
    </source>
</evidence>
<protein>
    <recommendedName>
        <fullName evidence="8">TEA domain-containing protein</fullName>
    </recommendedName>
</protein>
<dbReference type="InterPro" id="IPR038096">
    <property type="entry name" value="TEA/ATTS_sf"/>
</dbReference>
<dbReference type="GO" id="GO:0000981">
    <property type="term" value="F:DNA-binding transcription factor activity, RNA polymerase II-specific"/>
    <property type="evidence" value="ECO:0007669"/>
    <property type="project" value="TreeGrafter"/>
</dbReference>
<sequence length="896" mass="98289">MSGNGSALNTPSVGTPLDGSSSHRGVLQERSANWPHDNTASPLTGTQAAIQKTSRSQSPTENVYTQQPTPAGNYFTGSLHAHHIGLAGHGVERNEVQIEKDIKRLYALLNRSDKYQKYREKQPQLTPQQFIEREAREAKMQVDKDNKSPEKSVWPEFLEHAFWRALIRWPPMGRKKFMLDGALRGRNELIQDSIYKDTGIRRDRKQVSSHLQVLKQHLKDQPRVLVYMATKDEDKKRHRGREAANSYHLSHLGGRHHPSQRVGSGSKYDYSGPASFWPGGASHFGSAFGTTGASPYTVTDFTMLVEDADQPVHDFTSLSRDGRQPDLSVTDTALWHRQYPEFTFLQKQTDDWAKKHQKVLICDASIKVMTETRPNAHLSIAFDLHSHRDLRPFDSLVCTTRFYDDGKMDTDPQFDGPHHHDLKEHRTNCEYTPDPHGCSGRLRLAFGSRFWVNRMSKYQTLRHKDDSLVGRSLMKLTATQDVYGISPSGGAECILTILWRFRQTRDSVEVGQMKWRAVSFGSLNNGTQLKEEWSKPSLSALGTEDFDLAPSNAYTTQSLNPQSTLDQLAAHAYAVQPYSTAVSQPHGQPQLHIDTLADWAGAAPDLSTPSASAAPSTATDHSFASLPHMSHSQDTAPGCDMNEFDFTGGQINISGAFSPAIMASQDFYPGTSVDNLGGLNALTGMDHQSLLEMGLSANDIAALGVGSTHGLADASFSQGGAAGGGGSVQSCYSTKPVPSWAQSGALISSLESAAEGYVSPWSTRPQTNVGPQSSVQTPHTHHAQHHLQQSQAQPQVHRQQHQVQHAALPISAYSSHELVGHGSLHASSSNPYPTLWNLASPFHEDTSSGALSAGLMSGAGSGYQHSVMERKDSVQASGLGLGVLDMIERDQRARGY</sequence>
<feature type="region of interest" description="Disordered" evidence="7">
    <location>
        <begin position="761"/>
        <end position="805"/>
    </location>
</feature>
<feature type="domain" description="TEA" evidence="8">
    <location>
        <begin position="147"/>
        <end position="221"/>
    </location>
</feature>
<name>A0A9W8Z7B3_9PLEO</name>
<dbReference type="GO" id="GO:0005667">
    <property type="term" value="C:transcription regulator complex"/>
    <property type="evidence" value="ECO:0007669"/>
    <property type="project" value="TreeGrafter"/>
</dbReference>
<evidence type="ECO:0000256" key="4">
    <source>
        <dbReference type="ARBA" id="ARBA00023163"/>
    </source>
</evidence>
<comment type="caution">
    <text evidence="9">The sequence shown here is derived from an EMBL/GenBank/DDBJ whole genome shotgun (WGS) entry which is preliminary data.</text>
</comment>
<dbReference type="Pfam" id="PF01285">
    <property type="entry name" value="TEA"/>
    <property type="match status" value="1"/>
</dbReference>
<evidence type="ECO:0000256" key="6">
    <source>
        <dbReference type="PROSITE-ProRule" id="PRU00505"/>
    </source>
</evidence>
<keyword evidence="10" id="KW-1185">Reference proteome</keyword>
<dbReference type="Gene3D" id="6.10.20.40">
    <property type="entry name" value="TEA/ATTS domain"/>
    <property type="match status" value="1"/>
</dbReference>
<comment type="subcellular location">
    <subcellularLocation>
        <location evidence="1">Nucleus</location>
    </subcellularLocation>
</comment>
<dbReference type="SMART" id="SM00426">
    <property type="entry name" value="TEA"/>
    <property type="match status" value="1"/>
</dbReference>
<reference evidence="9" key="1">
    <citation type="submission" date="2022-10" db="EMBL/GenBank/DDBJ databases">
        <title>Tapping the CABI collections for fungal endophytes: first genome assemblies for Collariella, Neodidymelliopsis, Ascochyta clinopodiicola, Didymella pomorum, Didymosphaeria variabile, Neocosmospora piperis and Neocucurbitaria cava.</title>
        <authorList>
            <person name="Hill R."/>
        </authorList>
    </citation>
    <scope>NUCLEOTIDE SEQUENCE</scope>
    <source>
        <strain evidence="9">IMI 355091</strain>
    </source>
</reference>
<evidence type="ECO:0000256" key="5">
    <source>
        <dbReference type="ARBA" id="ARBA00023242"/>
    </source>
</evidence>
<evidence type="ECO:0000256" key="3">
    <source>
        <dbReference type="ARBA" id="ARBA00023015"/>
    </source>
</evidence>
<evidence type="ECO:0000313" key="10">
    <source>
        <dbReference type="Proteomes" id="UP001140510"/>
    </source>
</evidence>
<dbReference type="GO" id="GO:0005634">
    <property type="term" value="C:nucleus"/>
    <property type="evidence" value="ECO:0007669"/>
    <property type="project" value="UniProtKB-SubCell"/>
</dbReference>
<comment type="similarity">
    <text evidence="2">Belongs to the TEC1 family.</text>
</comment>
<feature type="compositionally biased region" description="Low complexity" evidence="7">
    <location>
        <begin position="786"/>
        <end position="805"/>
    </location>
</feature>
<dbReference type="EMBL" id="JAPEVA010000109">
    <property type="protein sequence ID" value="KAJ4399336.1"/>
    <property type="molecule type" value="Genomic_DNA"/>
</dbReference>
<evidence type="ECO:0000256" key="2">
    <source>
        <dbReference type="ARBA" id="ARBA00008421"/>
    </source>
</evidence>
<dbReference type="PROSITE" id="PS51088">
    <property type="entry name" value="TEA_2"/>
    <property type="match status" value="1"/>
</dbReference>
<feature type="compositionally biased region" description="Polar residues" evidence="7">
    <location>
        <begin position="36"/>
        <end position="70"/>
    </location>
</feature>
<feature type="compositionally biased region" description="Polar residues" evidence="7">
    <location>
        <begin position="761"/>
        <end position="774"/>
    </location>
</feature>
<dbReference type="PANTHER" id="PTHR11834">
    <property type="entry name" value="TRANSCRIPTIONAL ENHANCER FACTOR TEF RELATED"/>
    <property type="match status" value="1"/>
</dbReference>
<dbReference type="OrthoDB" id="10006572at2759"/>
<feature type="compositionally biased region" description="Polar residues" evidence="7">
    <location>
        <begin position="1"/>
        <end position="23"/>
    </location>
</feature>
<evidence type="ECO:0000256" key="7">
    <source>
        <dbReference type="SAM" id="MobiDB-lite"/>
    </source>
</evidence>
<proteinExistence type="inferred from homology"/>
<dbReference type="GO" id="GO:0000978">
    <property type="term" value="F:RNA polymerase II cis-regulatory region sequence-specific DNA binding"/>
    <property type="evidence" value="ECO:0007669"/>
    <property type="project" value="TreeGrafter"/>
</dbReference>
<dbReference type="Proteomes" id="UP001140510">
    <property type="component" value="Unassembled WGS sequence"/>
</dbReference>
<keyword evidence="4" id="KW-0804">Transcription</keyword>
<dbReference type="PANTHER" id="PTHR11834:SF0">
    <property type="entry name" value="PROTEIN SCALLOPED"/>
    <property type="match status" value="1"/>
</dbReference>
<dbReference type="InterPro" id="IPR050937">
    <property type="entry name" value="TEC1_TEAD_TF"/>
</dbReference>
<keyword evidence="3" id="KW-0805">Transcription regulation</keyword>
<evidence type="ECO:0000313" key="9">
    <source>
        <dbReference type="EMBL" id="KAJ4399336.1"/>
    </source>
</evidence>
<dbReference type="AlphaFoldDB" id="A0A9W8Z7B3"/>